<dbReference type="Proteomes" id="UP000274786">
    <property type="component" value="Unassembled WGS sequence"/>
</dbReference>
<organism evidence="2 3">
    <name type="scientific">Stenotrophomonas rhizophila</name>
    <dbReference type="NCBI Taxonomy" id="216778"/>
    <lineage>
        <taxon>Bacteria</taxon>
        <taxon>Pseudomonadati</taxon>
        <taxon>Pseudomonadota</taxon>
        <taxon>Gammaproteobacteria</taxon>
        <taxon>Lysobacterales</taxon>
        <taxon>Lysobacteraceae</taxon>
        <taxon>Stenotrophomonas</taxon>
    </lineage>
</organism>
<evidence type="ECO:0000313" key="2">
    <source>
        <dbReference type="EMBL" id="RLK53402.1"/>
    </source>
</evidence>
<reference evidence="2 3" key="1">
    <citation type="submission" date="2018-10" db="EMBL/GenBank/DDBJ databases">
        <title>Comparative analysis of microorganisms from saline springs in Andes Mountain Range, Colombia.</title>
        <authorList>
            <person name="Rubin E."/>
        </authorList>
    </citation>
    <scope>NUCLEOTIDE SEQUENCE [LARGE SCALE GENOMIC DNA]</scope>
    <source>
        <strain evidence="2 3">USBA GBX 843</strain>
    </source>
</reference>
<accession>A0A498CCG7</accession>
<protein>
    <submittedName>
        <fullName evidence="2">Uncharacterized protein</fullName>
    </submittedName>
</protein>
<evidence type="ECO:0000313" key="3">
    <source>
        <dbReference type="Proteomes" id="UP000274786"/>
    </source>
</evidence>
<name>A0A498CCG7_9GAMM</name>
<feature type="compositionally biased region" description="Polar residues" evidence="1">
    <location>
        <begin position="69"/>
        <end position="79"/>
    </location>
</feature>
<feature type="region of interest" description="Disordered" evidence="1">
    <location>
        <begin position="63"/>
        <end position="86"/>
    </location>
</feature>
<dbReference type="EMBL" id="RCDC01000005">
    <property type="protein sequence ID" value="RLK53402.1"/>
    <property type="molecule type" value="Genomic_DNA"/>
</dbReference>
<evidence type="ECO:0000256" key="1">
    <source>
        <dbReference type="SAM" id="MobiDB-lite"/>
    </source>
</evidence>
<dbReference type="AlphaFoldDB" id="A0A498CCG7"/>
<proteinExistence type="predicted"/>
<gene>
    <name evidence="2" type="ORF">BCL79_2708</name>
</gene>
<sequence>MSAHGLVFGDSVERTAHELAGMSGVDLQSASPTAIRAWEARGLALHHLAAGDIAEALKVMDATRPASRPSPTAAMNQPRTAAKETR</sequence>
<comment type="caution">
    <text evidence="2">The sequence shown here is derived from an EMBL/GenBank/DDBJ whole genome shotgun (WGS) entry which is preliminary data.</text>
</comment>
<dbReference type="RefSeq" id="WP_183073779.1">
    <property type="nucleotide sequence ID" value="NZ_RCDC01000005.1"/>
</dbReference>